<organism evidence="1 2">
    <name type="scientific">Trapa incisa</name>
    <dbReference type="NCBI Taxonomy" id="236973"/>
    <lineage>
        <taxon>Eukaryota</taxon>
        <taxon>Viridiplantae</taxon>
        <taxon>Streptophyta</taxon>
        <taxon>Embryophyta</taxon>
        <taxon>Tracheophyta</taxon>
        <taxon>Spermatophyta</taxon>
        <taxon>Magnoliopsida</taxon>
        <taxon>eudicotyledons</taxon>
        <taxon>Gunneridae</taxon>
        <taxon>Pentapetalae</taxon>
        <taxon>rosids</taxon>
        <taxon>malvids</taxon>
        <taxon>Myrtales</taxon>
        <taxon>Lythraceae</taxon>
        <taxon>Trapa</taxon>
    </lineage>
</organism>
<proteinExistence type="predicted"/>
<keyword evidence="2" id="KW-1185">Reference proteome</keyword>
<evidence type="ECO:0000313" key="2">
    <source>
        <dbReference type="Proteomes" id="UP001345219"/>
    </source>
</evidence>
<dbReference type="EMBL" id="JAXIOK010000003">
    <property type="protein sequence ID" value="KAK4776112.1"/>
    <property type="molecule type" value="Genomic_DNA"/>
</dbReference>
<name>A0AAN7KYW2_9MYRT</name>
<accession>A0AAN7KYW2</accession>
<protein>
    <submittedName>
        <fullName evidence="1">Uncharacterized protein</fullName>
    </submittedName>
</protein>
<reference evidence="1 2" key="1">
    <citation type="journal article" date="2023" name="Hortic Res">
        <title>Pangenome of water caltrop reveals structural variations and asymmetric subgenome divergence after allopolyploidization.</title>
        <authorList>
            <person name="Zhang X."/>
            <person name="Chen Y."/>
            <person name="Wang L."/>
            <person name="Yuan Y."/>
            <person name="Fang M."/>
            <person name="Shi L."/>
            <person name="Lu R."/>
            <person name="Comes H.P."/>
            <person name="Ma Y."/>
            <person name="Chen Y."/>
            <person name="Huang G."/>
            <person name="Zhou Y."/>
            <person name="Zheng Z."/>
            <person name="Qiu Y."/>
        </authorList>
    </citation>
    <scope>NUCLEOTIDE SEQUENCE [LARGE SCALE GENOMIC DNA]</scope>
    <source>
        <tissue evidence="1">Roots</tissue>
    </source>
</reference>
<gene>
    <name evidence="1" type="ORF">SAY87_024073</name>
</gene>
<evidence type="ECO:0000313" key="1">
    <source>
        <dbReference type="EMBL" id="KAK4776112.1"/>
    </source>
</evidence>
<dbReference type="Proteomes" id="UP001345219">
    <property type="component" value="Chromosome 18"/>
</dbReference>
<sequence length="111" mass="12551">MAWLAELVFDKMGKDIKALCTQTRQLGKSSVGTNNCLQFISLFRARAKESCCLVEKDISKLYTVNVLESCGCHEHDSIHEIVIACEIVQDKTFGDRHQRIDQNKPSSVLQH</sequence>
<dbReference type="AlphaFoldDB" id="A0AAN7KYW2"/>
<comment type="caution">
    <text evidence="1">The sequence shown here is derived from an EMBL/GenBank/DDBJ whole genome shotgun (WGS) entry which is preliminary data.</text>
</comment>